<name>A0A7L0ZY95_9PASS</name>
<feature type="region of interest" description="Disordered" evidence="1">
    <location>
        <begin position="287"/>
        <end position="306"/>
    </location>
</feature>
<organism evidence="2 3">
    <name type="scientific">Oxyruncus cristatus</name>
    <name type="common">sharpbill</name>
    <dbReference type="NCBI Taxonomy" id="114331"/>
    <lineage>
        <taxon>Eukaryota</taxon>
        <taxon>Metazoa</taxon>
        <taxon>Chordata</taxon>
        <taxon>Craniata</taxon>
        <taxon>Vertebrata</taxon>
        <taxon>Euteleostomi</taxon>
        <taxon>Archelosauria</taxon>
        <taxon>Archosauria</taxon>
        <taxon>Dinosauria</taxon>
        <taxon>Saurischia</taxon>
        <taxon>Theropoda</taxon>
        <taxon>Coelurosauria</taxon>
        <taxon>Aves</taxon>
        <taxon>Neognathae</taxon>
        <taxon>Neoaves</taxon>
        <taxon>Telluraves</taxon>
        <taxon>Australaves</taxon>
        <taxon>Passeriformes</taxon>
        <taxon>Cotingidae</taxon>
        <taxon>Oxyruncus</taxon>
    </lineage>
</organism>
<dbReference type="AlphaFoldDB" id="A0A7L0ZY95"/>
<feature type="compositionally biased region" description="Low complexity" evidence="1">
    <location>
        <begin position="196"/>
        <end position="209"/>
    </location>
</feature>
<feature type="compositionally biased region" description="Polar residues" evidence="1">
    <location>
        <begin position="1"/>
        <end position="10"/>
    </location>
</feature>
<dbReference type="EMBL" id="VXAY01005326">
    <property type="protein sequence ID" value="NXM33159.1"/>
    <property type="molecule type" value="Genomic_DNA"/>
</dbReference>
<evidence type="ECO:0000313" key="3">
    <source>
        <dbReference type="Proteomes" id="UP000564466"/>
    </source>
</evidence>
<accession>A0A7L0ZY95</accession>
<evidence type="ECO:0000313" key="2">
    <source>
        <dbReference type="EMBL" id="NXM33159.1"/>
    </source>
</evidence>
<feature type="region of interest" description="Disordered" evidence="1">
    <location>
        <begin position="1"/>
        <end position="282"/>
    </location>
</feature>
<keyword evidence="3" id="KW-1185">Reference proteome</keyword>
<evidence type="ECO:0000256" key="1">
    <source>
        <dbReference type="SAM" id="MobiDB-lite"/>
    </source>
</evidence>
<feature type="compositionally biased region" description="Basic residues" evidence="1">
    <location>
        <begin position="257"/>
        <end position="267"/>
    </location>
</feature>
<dbReference type="Proteomes" id="UP000564466">
    <property type="component" value="Unassembled WGS sequence"/>
</dbReference>
<proteinExistence type="predicted"/>
<protein>
    <submittedName>
        <fullName evidence="2">ZC3H3 protein</fullName>
    </submittedName>
</protein>
<feature type="compositionally biased region" description="Basic and acidic residues" evidence="1">
    <location>
        <begin position="42"/>
        <end position="52"/>
    </location>
</feature>
<sequence>SGSGSESAVTLKSEPQEPLEFPGREPAGNSGRIKAEPPPPGRSREEAKDAPAHPELLGNDGTPSPPARLGPAPGGSGFPVVPGSPVLQRAAPASGKSPKFRKTDYTWVANPGKSCRAAKRWGSPRAEGARKGPGGAERGARASPRADSGARARKPGSQSKPGPSPSKYKWKASGPQAPPSASRSAFRWRSEERGEAPAPSAAPAAPGAGKSLGEAPLSGYKVRSRTKIVRRKGSGGFPTTTTTTDKKSSSPGAAPRSRFHLRRRNSGRGKPLATPRRSSPRILVQVSRHRLRRIPPPRTPAAAKEG</sequence>
<feature type="non-terminal residue" evidence="2">
    <location>
        <position position="1"/>
    </location>
</feature>
<feature type="compositionally biased region" description="Basic residues" evidence="1">
    <location>
        <begin position="222"/>
        <end position="233"/>
    </location>
</feature>
<gene>
    <name evidence="2" type="primary">Zc3h3</name>
    <name evidence="2" type="ORF">OXYCRI_R01517</name>
</gene>
<feature type="compositionally biased region" description="Low complexity" evidence="1">
    <location>
        <begin position="155"/>
        <end position="167"/>
    </location>
</feature>
<comment type="caution">
    <text evidence="2">The sequence shown here is derived from an EMBL/GenBank/DDBJ whole genome shotgun (WGS) entry which is preliminary data.</text>
</comment>
<feature type="non-terminal residue" evidence="2">
    <location>
        <position position="306"/>
    </location>
</feature>
<reference evidence="2 3" key="1">
    <citation type="submission" date="2019-09" db="EMBL/GenBank/DDBJ databases">
        <title>Bird 10,000 Genomes (B10K) Project - Family phase.</title>
        <authorList>
            <person name="Zhang G."/>
        </authorList>
    </citation>
    <scope>NUCLEOTIDE SEQUENCE [LARGE SCALE GENOMIC DNA]</scope>
    <source>
        <strain evidence="2">B10K-DU-002-07</strain>
        <tissue evidence="2">Muscle</tissue>
    </source>
</reference>